<keyword evidence="2" id="KW-1133">Transmembrane helix</keyword>
<feature type="region of interest" description="Disordered" evidence="1">
    <location>
        <begin position="110"/>
        <end position="195"/>
    </location>
</feature>
<gene>
    <name evidence="3" type="ORF">K503DRAFT_133648</name>
</gene>
<evidence type="ECO:0000256" key="2">
    <source>
        <dbReference type="SAM" id="Phobius"/>
    </source>
</evidence>
<dbReference type="Proteomes" id="UP000092154">
    <property type="component" value="Unassembled WGS sequence"/>
</dbReference>
<feature type="compositionally biased region" description="Polar residues" evidence="1">
    <location>
        <begin position="112"/>
        <end position="125"/>
    </location>
</feature>
<feature type="compositionally biased region" description="Basic and acidic residues" evidence="1">
    <location>
        <begin position="165"/>
        <end position="176"/>
    </location>
</feature>
<feature type="compositionally biased region" description="Basic and acidic residues" evidence="1">
    <location>
        <begin position="185"/>
        <end position="195"/>
    </location>
</feature>
<proteinExistence type="predicted"/>
<name>A0A1B7N1S9_9AGAM</name>
<protein>
    <submittedName>
        <fullName evidence="3">Uncharacterized protein</fullName>
    </submittedName>
</protein>
<evidence type="ECO:0000313" key="4">
    <source>
        <dbReference type="Proteomes" id="UP000092154"/>
    </source>
</evidence>
<feature type="transmembrane region" description="Helical" evidence="2">
    <location>
        <begin position="63"/>
        <end position="84"/>
    </location>
</feature>
<dbReference type="OrthoDB" id="2708606at2759"/>
<organism evidence="3 4">
    <name type="scientific">Rhizopogon vinicolor AM-OR11-026</name>
    <dbReference type="NCBI Taxonomy" id="1314800"/>
    <lineage>
        <taxon>Eukaryota</taxon>
        <taxon>Fungi</taxon>
        <taxon>Dikarya</taxon>
        <taxon>Basidiomycota</taxon>
        <taxon>Agaricomycotina</taxon>
        <taxon>Agaricomycetes</taxon>
        <taxon>Agaricomycetidae</taxon>
        <taxon>Boletales</taxon>
        <taxon>Suillineae</taxon>
        <taxon>Rhizopogonaceae</taxon>
        <taxon>Rhizopogon</taxon>
    </lineage>
</organism>
<evidence type="ECO:0000256" key="1">
    <source>
        <dbReference type="SAM" id="MobiDB-lite"/>
    </source>
</evidence>
<keyword evidence="2" id="KW-0812">Transmembrane</keyword>
<dbReference type="EMBL" id="KV448276">
    <property type="protein sequence ID" value="OAX38810.1"/>
    <property type="molecule type" value="Genomic_DNA"/>
</dbReference>
<evidence type="ECO:0000313" key="3">
    <source>
        <dbReference type="EMBL" id="OAX38810.1"/>
    </source>
</evidence>
<reference evidence="3 4" key="1">
    <citation type="submission" date="2016-06" db="EMBL/GenBank/DDBJ databases">
        <title>Comparative genomics of the ectomycorrhizal sister species Rhizopogon vinicolor and Rhizopogon vesiculosus (Basidiomycota: Boletales) reveals a divergence of the mating type B locus.</title>
        <authorList>
            <consortium name="DOE Joint Genome Institute"/>
            <person name="Mujic A.B."/>
            <person name="Kuo A."/>
            <person name="Tritt A."/>
            <person name="Lipzen A."/>
            <person name="Chen C."/>
            <person name="Johnson J."/>
            <person name="Sharma A."/>
            <person name="Barry K."/>
            <person name="Grigoriev I.V."/>
            <person name="Spatafora J.W."/>
        </authorList>
    </citation>
    <scope>NUCLEOTIDE SEQUENCE [LARGE SCALE GENOMIC DNA]</scope>
    <source>
        <strain evidence="3 4">AM-OR11-026</strain>
    </source>
</reference>
<accession>A0A1B7N1S9</accession>
<sequence length="195" mass="21725">MSDTVFYGDLLRPVQLPIVHPYKYVKSFITCYSLPLLSQMLMLDMSHIEDNAMVPDGLKWLPVIGNVSGFLLILGTVYLLRLFLWPRVSPILSEYVLMLAPDYVSPLGNRHAPNNESDTSNSSPDLSRAASPSPPHYTASSISPPPPPYTASPSPSLHTEVSLPSRRESLRRERQSHQPRTAAPRHADELVARAR</sequence>
<keyword evidence="4" id="KW-1185">Reference proteome</keyword>
<keyword evidence="2" id="KW-0472">Membrane</keyword>
<dbReference type="InParanoid" id="A0A1B7N1S9"/>
<dbReference type="AlphaFoldDB" id="A0A1B7N1S9"/>